<name>A0ABR1UYC8_9PEZI</name>
<reference evidence="3 4" key="1">
    <citation type="submission" date="2023-01" db="EMBL/GenBank/DDBJ databases">
        <title>Analysis of 21 Apiospora genomes using comparative genomics revels a genus with tremendous synthesis potential of carbohydrate active enzymes and secondary metabolites.</title>
        <authorList>
            <person name="Sorensen T."/>
        </authorList>
    </citation>
    <scope>NUCLEOTIDE SEQUENCE [LARGE SCALE GENOMIC DNA]</scope>
    <source>
        <strain evidence="3 4">CBS 83171</strain>
    </source>
</reference>
<dbReference type="EMBL" id="JAQQWM010000005">
    <property type="protein sequence ID" value="KAK8063938.1"/>
    <property type="molecule type" value="Genomic_DNA"/>
</dbReference>
<feature type="signal peptide" evidence="2">
    <location>
        <begin position="1"/>
        <end position="41"/>
    </location>
</feature>
<evidence type="ECO:0000313" key="4">
    <source>
        <dbReference type="Proteomes" id="UP001446871"/>
    </source>
</evidence>
<sequence>MQFTSALVGGMRPLLFLSGCHQWSIMLNIMPTALLALLALASPVPRPNETDTEALAANDSARSAPETIPGTLDIPDALGLPPILGDHPKVKDRA</sequence>
<evidence type="ECO:0000256" key="2">
    <source>
        <dbReference type="SAM" id="SignalP"/>
    </source>
</evidence>
<comment type="caution">
    <text evidence="3">The sequence shown here is derived from an EMBL/GenBank/DDBJ whole genome shotgun (WGS) entry which is preliminary data.</text>
</comment>
<gene>
    <name evidence="3" type="ORF">PG996_008590</name>
</gene>
<evidence type="ECO:0000313" key="3">
    <source>
        <dbReference type="EMBL" id="KAK8063938.1"/>
    </source>
</evidence>
<evidence type="ECO:0000256" key="1">
    <source>
        <dbReference type="SAM" id="MobiDB-lite"/>
    </source>
</evidence>
<keyword evidence="2" id="KW-0732">Signal</keyword>
<dbReference type="Proteomes" id="UP001446871">
    <property type="component" value="Unassembled WGS sequence"/>
</dbReference>
<proteinExistence type="predicted"/>
<accession>A0ABR1UYC8</accession>
<feature type="chain" id="PRO_5045987404" evidence="2">
    <location>
        <begin position="42"/>
        <end position="94"/>
    </location>
</feature>
<organism evidence="3 4">
    <name type="scientific">Apiospora saccharicola</name>
    <dbReference type="NCBI Taxonomy" id="335842"/>
    <lineage>
        <taxon>Eukaryota</taxon>
        <taxon>Fungi</taxon>
        <taxon>Dikarya</taxon>
        <taxon>Ascomycota</taxon>
        <taxon>Pezizomycotina</taxon>
        <taxon>Sordariomycetes</taxon>
        <taxon>Xylariomycetidae</taxon>
        <taxon>Amphisphaeriales</taxon>
        <taxon>Apiosporaceae</taxon>
        <taxon>Apiospora</taxon>
    </lineage>
</organism>
<protein>
    <submittedName>
        <fullName evidence="3">Uncharacterized protein</fullName>
    </submittedName>
</protein>
<keyword evidence="4" id="KW-1185">Reference proteome</keyword>
<feature type="region of interest" description="Disordered" evidence="1">
    <location>
        <begin position="48"/>
        <end position="94"/>
    </location>
</feature>